<dbReference type="NCBIfam" id="TIGR03062">
    <property type="entry name" value="pip_yhgE_Cterm"/>
    <property type="match status" value="1"/>
</dbReference>
<keyword evidence="8" id="KW-1185">Reference proteome</keyword>
<dbReference type="NCBIfam" id="TIGR03057">
    <property type="entry name" value="xxxLxxG_by_4"/>
    <property type="match status" value="6"/>
</dbReference>
<dbReference type="EMBL" id="CP037939">
    <property type="protein sequence ID" value="QBR46767.1"/>
    <property type="molecule type" value="Genomic_DNA"/>
</dbReference>
<dbReference type="NCBIfam" id="TIGR03061">
    <property type="entry name" value="pip_yhgE_Nterm"/>
    <property type="match status" value="1"/>
</dbReference>
<feature type="transmembrane region" description="Helical" evidence="5">
    <location>
        <begin position="769"/>
        <end position="792"/>
    </location>
</feature>
<evidence type="ECO:0000259" key="6">
    <source>
        <dbReference type="Pfam" id="PF12698"/>
    </source>
</evidence>
<dbReference type="PANTHER" id="PTHR43077:SF5">
    <property type="entry name" value="PHAGE INFECTION PROTEIN"/>
    <property type="match status" value="1"/>
</dbReference>
<feature type="transmembrane region" description="Helical" evidence="5">
    <location>
        <begin position="728"/>
        <end position="748"/>
    </location>
</feature>
<dbReference type="Proteomes" id="UP000295756">
    <property type="component" value="Chromosome"/>
</dbReference>
<organism evidence="7 8">
    <name type="scientific">Leuconostoc kimchii</name>
    <dbReference type="NCBI Taxonomy" id="136609"/>
    <lineage>
        <taxon>Bacteria</taxon>
        <taxon>Bacillati</taxon>
        <taxon>Bacillota</taxon>
        <taxon>Bacilli</taxon>
        <taxon>Lactobacillales</taxon>
        <taxon>Lactobacillaceae</taxon>
        <taxon>Leuconostoc</taxon>
    </lineage>
</organism>
<name>A0ABX5SHD4_9LACO</name>
<protein>
    <submittedName>
        <fullName evidence="7">YhgE/Pip domain-containing protein</fullName>
    </submittedName>
</protein>
<proteinExistence type="predicted"/>
<dbReference type="Gene3D" id="3.40.1710.10">
    <property type="entry name" value="abc type-2 transporter like domain"/>
    <property type="match status" value="1"/>
</dbReference>
<evidence type="ECO:0000256" key="3">
    <source>
        <dbReference type="ARBA" id="ARBA00022989"/>
    </source>
</evidence>
<dbReference type="Gene3D" id="1.10.287.950">
    <property type="entry name" value="Methyl-accepting chemotaxis protein"/>
    <property type="match status" value="2"/>
</dbReference>
<feature type="transmembrane region" description="Helical" evidence="5">
    <location>
        <begin position="798"/>
        <end position="821"/>
    </location>
</feature>
<feature type="domain" description="ABC-2 type transporter transmembrane" evidence="6">
    <location>
        <begin position="19"/>
        <end position="208"/>
    </location>
</feature>
<dbReference type="InterPro" id="IPR017500">
    <property type="entry name" value="Phage_infect_YhgE_N"/>
</dbReference>
<sequence>MLSIEWKKIWKNKFMVVVLIAIMLIPSIYAVGFLKSMWDPYGKIKNLPVAVVNEDQSVVYHDKKLAVGDQLQKKLEKSDAMKFSFPTKKVAASGLSSGKYYMVMTIPEDFSKNATTLMDKQPKKMVLKYSTSAGHSFIAEKFSKSGAESIASAISTTITKNYAETMFSQIQTMGNGFSNAANGNKKLARGSEQLKVGSDKLNTNLQLLSTSTLTFSNGSHTLTQGLDQYFNGVSQVASGSTKISSGLNQLSGNVSKLNNGMGKLYTGSAQLDSGIGQYTVGVDRVNQGASALNQGAQQLAASSGTVGSGVKALSDGAAALHHGVVQYTNGTTTAYKASEQISSGLAQMNTALNSQDSKEKMQQLQAGLQAYQAGLAHLKTSLNGNDNQNSDVVNQMTTSMTNLADNLTTMSQYISETQTKLTTVAQAQHLTSEQIHALESAMLPSDAVNASLKSATHNLQTLQSQLPALLQTNNVTLKQAQTSVDSLANSFGNGTEGTKTVYGGINSLIASMTAVQGNAAQLTNGANQLTGGLSQIDQQSNKLLTGATQLNNGLGQLNANIPALTNGINALATGSSKLNTGTQALSGSNKNLNTGAQKLTNGLSDVNKNMPVLDHAVSQLATGSNQATHGLSQLTNNNSKLLAGSQKLSQGAVKISDGTHKLADGSGQLGDGISKVTDGNSLLASKLAQVGEKASDVKPSQTTYRQLATPTTTKHTEKDNVPNNGTAMAPYMLSVALFVGAVAFNFMFDLVTPLKYPKKAISWWASKMSVLYPFAFLQAAVMYVVALTIVGIKPVNYGATFVVIVVTSFAFIAVVTALNLWFGKVGSFLAMILMIVQLGGSAGTYPIQLSNGFFEAIHPYLPMTYSVNALRESLMIGNSAMPDILVLLLIFVLFTLIMIGFYMTKKRHLKKINYRKA</sequence>
<dbReference type="InterPro" id="IPR017501">
    <property type="entry name" value="Phage_infect_YhgE_C"/>
</dbReference>
<reference evidence="7 8" key="1">
    <citation type="submission" date="2019-03" db="EMBL/GenBank/DDBJ databases">
        <title>Complete Genome Sequence of Leuconostoc kimchii strain NKJ218 Isolated from Homemade Kimchi.</title>
        <authorList>
            <person name="Jung J.Y."/>
            <person name="Jin H.M."/>
            <person name="Jung J.-W."/>
            <person name="Lee S.-Y."/>
            <person name="Ryu B.-G."/>
            <person name="Han S.-S."/>
            <person name="Kang H.K."/>
            <person name="Choi H.W."/>
            <person name="Chung E.J."/>
            <person name="Choi K.-M."/>
        </authorList>
    </citation>
    <scope>NUCLEOTIDE SEQUENCE [LARGE SCALE GENOMIC DNA]</scope>
    <source>
        <strain evidence="7 8">NKJ218</strain>
    </source>
</reference>
<evidence type="ECO:0000313" key="7">
    <source>
        <dbReference type="EMBL" id="QBR46767.1"/>
    </source>
</evidence>
<feature type="transmembrane region" description="Helical" evidence="5">
    <location>
        <begin position="828"/>
        <end position="847"/>
    </location>
</feature>
<evidence type="ECO:0000256" key="4">
    <source>
        <dbReference type="ARBA" id="ARBA00023136"/>
    </source>
</evidence>
<dbReference type="InterPro" id="IPR051328">
    <property type="entry name" value="T7SS_ABC-Transporter"/>
</dbReference>
<dbReference type="PANTHER" id="PTHR43077">
    <property type="entry name" value="TRANSPORT PERMEASE YVFS-RELATED"/>
    <property type="match status" value="1"/>
</dbReference>
<evidence type="ECO:0000256" key="2">
    <source>
        <dbReference type="ARBA" id="ARBA00022692"/>
    </source>
</evidence>
<keyword evidence="2 5" id="KW-0812">Transmembrane</keyword>
<dbReference type="InterPro" id="IPR013525">
    <property type="entry name" value="ABC2_TM"/>
</dbReference>
<accession>A0ABX5SHD4</accession>
<comment type="subcellular location">
    <subcellularLocation>
        <location evidence="1">Membrane</location>
        <topology evidence="1">Multi-pass membrane protein</topology>
    </subcellularLocation>
</comment>
<keyword evidence="3 5" id="KW-1133">Transmembrane helix</keyword>
<dbReference type="RefSeq" id="WP_013102853.1">
    <property type="nucleotide sequence ID" value="NZ_CP037939.1"/>
</dbReference>
<evidence type="ECO:0000256" key="1">
    <source>
        <dbReference type="ARBA" id="ARBA00004141"/>
    </source>
</evidence>
<gene>
    <name evidence="7" type="ORF">EW139_00960</name>
</gene>
<keyword evidence="4 5" id="KW-0472">Membrane</keyword>
<evidence type="ECO:0000256" key="5">
    <source>
        <dbReference type="SAM" id="Phobius"/>
    </source>
</evidence>
<feature type="transmembrane region" description="Helical" evidence="5">
    <location>
        <begin position="884"/>
        <end position="903"/>
    </location>
</feature>
<dbReference type="Pfam" id="PF12698">
    <property type="entry name" value="ABC2_membrane_3"/>
    <property type="match status" value="1"/>
</dbReference>
<evidence type="ECO:0000313" key="8">
    <source>
        <dbReference type="Proteomes" id="UP000295756"/>
    </source>
</evidence>
<dbReference type="InterPro" id="IPR023908">
    <property type="entry name" value="xxxLxxG_rpt"/>
</dbReference>